<comment type="caution">
    <text evidence="4">The sequence shown here is derived from an EMBL/GenBank/DDBJ whole genome shotgun (WGS) entry which is preliminary data.</text>
</comment>
<evidence type="ECO:0000256" key="1">
    <source>
        <dbReference type="ARBA" id="ARBA00023157"/>
    </source>
</evidence>
<dbReference type="SUPFAM" id="SSF50494">
    <property type="entry name" value="Trypsin-like serine proteases"/>
    <property type="match status" value="1"/>
</dbReference>
<dbReference type="SMART" id="SM00020">
    <property type="entry name" value="Tryp_SPc"/>
    <property type="match status" value="1"/>
</dbReference>
<dbReference type="InterPro" id="IPR001254">
    <property type="entry name" value="Trypsin_dom"/>
</dbReference>
<dbReference type="EMBL" id="JAICCE010000016">
    <property type="protein sequence ID" value="KAG9266662.1"/>
    <property type="molecule type" value="Genomic_DNA"/>
</dbReference>
<evidence type="ECO:0000313" key="5">
    <source>
        <dbReference type="Proteomes" id="UP000752171"/>
    </source>
</evidence>
<name>A0A8T2L9G4_ASTMX</name>
<dbReference type="InterPro" id="IPR018114">
    <property type="entry name" value="TRYPSIN_HIS"/>
</dbReference>
<dbReference type="GO" id="GO:0006508">
    <property type="term" value="P:proteolysis"/>
    <property type="evidence" value="ECO:0007669"/>
    <property type="project" value="UniProtKB-KW"/>
</dbReference>
<reference evidence="4 5" key="1">
    <citation type="submission" date="2021-07" db="EMBL/GenBank/DDBJ databases">
        <authorList>
            <person name="Imarazene B."/>
            <person name="Zahm M."/>
            <person name="Klopp C."/>
            <person name="Cabau C."/>
            <person name="Beille S."/>
            <person name="Jouanno E."/>
            <person name="Castinel A."/>
            <person name="Lluch J."/>
            <person name="Gil L."/>
            <person name="Kuchtly C."/>
            <person name="Lopez Roques C."/>
            <person name="Donnadieu C."/>
            <person name="Parrinello H."/>
            <person name="Journot L."/>
            <person name="Du K."/>
            <person name="Schartl M."/>
            <person name="Retaux S."/>
            <person name="Guiguen Y."/>
        </authorList>
    </citation>
    <scope>NUCLEOTIDE SEQUENCE [LARGE SCALE GENOMIC DNA]</scope>
    <source>
        <strain evidence="4">Pach_M1</strain>
        <tissue evidence="4">Testis</tissue>
    </source>
</reference>
<dbReference type="Pfam" id="PF00089">
    <property type="entry name" value="Trypsin"/>
    <property type="match status" value="1"/>
</dbReference>
<dbReference type="Proteomes" id="UP000752171">
    <property type="component" value="Unassembled WGS sequence"/>
</dbReference>
<sequence length="258" mass="28646">MVELTIDNKLLIFNMLMIHYAVKVGIINGTEVKPHSRPYMAFVHGQIICGGFLVSEQYVMTAAHCWENKSTLTVRLGAHDLLDTNDGSVSMAVETYIQQPQYTDGQLDYDIMLLKVNHCTTTALYINIFKKSQTVNWISIPQRDEDIPANLKCSVAGWGKTGDTKNPSYRLMETDVHIIDGAKCKESWGRYPNPRMMCALYPGGFCQGDSGGPLVCKNTAVGIVSFNQKNNCDSPNVPNVYAKISAFLPWIKSVIGNV</sequence>
<keyword evidence="1" id="KW-1015">Disulfide bond</keyword>
<proteinExistence type="inferred from homology"/>
<protein>
    <submittedName>
        <fullName evidence="4">Serine protease 57-like</fullName>
    </submittedName>
</protein>
<comment type="similarity">
    <text evidence="2">Belongs to the peptidase S1 family. CLIP subfamily.</text>
</comment>
<dbReference type="InterPro" id="IPR001314">
    <property type="entry name" value="Peptidase_S1A"/>
</dbReference>
<dbReference type="FunFam" id="2.40.10.10:FF:000002">
    <property type="entry name" value="Transmembrane protease serine"/>
    <property type="match status" value="1"/>
</dbReference>
<dbReference type="PROSITE" id="PS00134">
    <property type="entry name" value="TRYPSIN_HIS"/>
    <property type="match status" value="1"/>
</dbReference>
<keyword evidence="4" id="KW-0378">Hydrolase</keyword>
<evidence type="ECO:0000259" key="3">
    <source>
        <dbReference type="PROSITE" id="PS50240"/>
    </source>
</evidence>
<accession>A0A8T2L9G4</accession>
<dbReference type="PANTHER" id="PTHR24271">
    <property type="entry name" value="KALLIKREIN-RELATED"/>
    <property type="match status" value="1"/>
</dbReference>
<evidence type="ECO:0000256" key="2">
    <source>
        <dbReference type="ARBA" id="ARBA00024195"/>
    </source>
</evidence>
<dbReference type="InterPro" id="IPR009003">
    <property type="entry name" value="Peptidase_S1_PA"/>
</dbReference>
<dbReference type="InterPro" id="IPR043504">
    <property type="entry name" value="Peptidase_S1_PA_chymotrypsin"/>
</dbReference>
<dbReference type="Gene3D" id="2.40.10.10">
    <property type="entry name" value="Trypsin-like serine proteases"/>
    <property type="match status" value="1"/>
</dbReference>
<dbReference type="CDD" id="cd00190">
    <property type="entry name" value="Tryp_SPc"/>
    <property type="match status" value="1"/>
</dbReference>
<keyword evidence="4" id="KW-0645">Protease</keyword>
<dbReference type="GO" id="GO:0004252">
    <property type="term" value="F:serine-type endopeptidase activity"/>
    <property type="evidence" value="ECO:0007669"/>
    <property type="project" value="InterPro"/>
</dbReference>
<gene>
    <name evidence="4" type="primary">PRSS57</name>
    <name evidence="4" type="ORF">AMEX_G19307</name>
</gene>
<organism evidence="4 5">
    <name type="scientific">Astyanax mexicanus</name>
    <name type="common">Blind cave fish</name>
    <name type="synonym">Astyanax fasciatus mexicanus</name>
    <dbReference type="NCBI Taxonomy" id="7994"/>
    <lineage>
        <taxon>Eukaryota</taxon>
        <taxon>Metazoa</taxon>
        <taxon>Chordata</taxon>
        <taxon>Craniata</taxon>
        <taxon>Vertebrata</taxon>
        <taxon>Euteleostomi</taxon>
        <taxon>Actinopterygii</taxon>
        <taxon>Neopterygii</taxon>
        <taxon>Teleostei</taxon>
        <taxon>Ostariophysi</taxon>
        <taxon>Characiformes</taxon>
        <taxon>Characoidei</taxon>
        <taxon>Acestrorhamphidae</taxon>
        <taxon>Acestrorhamphinae</taxon>
        <taxon>Astyanax</taxon>
    </lineage>
</organism>
<evidence type="ECO:0000313" key="4">
    <source>
        <dbReference type="EMBL" id="KAG9266662.1"/>
    </source>
</evidence>
<dbReference type="PANTHER" id="PTHR24271:SF87">
    <property type="entry name" value="ARGININE ESTERASE-LIKE-RELATED"/>
    <property type="match status" value="1"/>
</dbReference>
<dbReference type="PRINTS" id="PR00722">
    <property type="entry name" value="CHYMOTRYPSIN"/>
</dbReference>
<dbReference type="FunFam" id="2.40.10.10:FF:000068">
    <property type="entry name" value="transmembrane protease serine 2"/>
    <property type="match status" value="1"/>
</dbReference>
<dbReference type="PROSITE" id="PS50240">
    <property type="entry name" value="TRYPSIN_DOM"/>
    <property type="match status" value="1"/>
</dbReference>
<dbReference type="AlphaFoldDB" id="A0A8T2L9G4"/>
<feature type="domain" description="Peptidase S1" evidence="3">
    <location>
        <begin position="26"/>
        <end position="256"/>
    </location>
</feature>